<reference evidence="2" key="1">
    <citation type="submission" date="2023-03" db="EMBL/GenBank/DDBJ databases">
        <title>Massive genome expansion in bonnet fungi (Mycena s.s.) driven by repeated elements and novel gene families across ecological guilds.</title>
        <authorList>
            <consortium name="Lawrence Berkeley National Laboratory"/>
            <person name="Harder C.B."/>
            <person name="Miyauchi S."/>
            <person name="Viragh M."/>
            <person name="Kuo A."/>
            <person name="Thoen E."/>
            <person name="Andreopoulos B."/>
            <person name="Lu D."/>
            <person name="Skrede I."/>
            <person name="Drula E."/>
            <person name="Henrissat B."/>
            <person name="Morin E."/>
            <person name="Kohler A."/>
            <person name="Barry K."/>
            <person name="LaButti K."/>
            <person name="Morin E."/>
            <person name="Salamov A."/>
            <person name="Lipzen A."/>
            <person name="Mereny Z."/>
            <person name="Hegedus B."/>
            <person name="Baldrian P."/>
            <person name="Stursova M."/>
            <person name="Weitz H."/>
            <person name="Taylor A."/>
            <person name="Grigoriev I.V."/>
            <person name="Nagy L.G."/>
            <person name="Martin F."/>
            <person name="Kauserud H."/>
        </authorList>
    </citation>
    <scope>NUCLEOTIDE SEQUENCE</scope>
    <source>
        <strain evidence="2">CBHHK067</strain>
    </source>
</reference>
<dbReference type="PANTHER" id="PTHR33606:SF3">
    <property type="entry name" value="PROTEIN YCII"/>
    <property type="match status" value="1"/>
</dbReference>
<dbReference type="Proteomes" id="UP001221757">
    <property type="component" value="Unassembled WGS sequence"/>
</dbReference>
<dbReference type="EMBL" id="JARKIE010000025">
    <property type="protein sequence ID" value="KAJ7698619.1"/>
    <property type="molecule type" value="Genomic_DNA"/>
</dbReference>
<dbReference type="InterPro" id="IPR005545">
    <property type="entry name" value="YCII"/>
</dbReference>
<feature type="domain" description="YCII-related" evidence="1">
    <location>
        <begin position="18"/>
        <end position="99"/>
    </location>
</feature>
<sequence length="153" mass="16813">MSSAAPGLPRFFVYAPDKTDPDAFDRRLSVRAKHIEIATKAVSDGVIRMGGALLTPESLTGADKKMIGSVFVFEAENIEAVRTMIETDIYYTSGVVSSRSRVFKKVASSIFSGIRSVLSYCHSSRQPRFLKKEMCILPEVNSAFLSPITRATN</sequence>
<gene>
    <name evidence="2" type="ORF">B0H17DRAFT_1050209</name>
</gene>
<protein>
    <recommendedName>
        <fullName evidence="1">YCII-related domain-containing protein</fullName>
    </recommendedName>
</protein>
<name>A0AAD7DV83_MYCRO</name>
<dbReference type="InterPro" id="IPR051807">
    <property type="entry name" value="Sec-metab_biosynth-assoc"/>
</dbReference>
<dbReference type="AlphaFoldDB" id="A0AAD7DV83"/>
<organism evidence="2 3">
    <name type="scientific">Mycena rosella</name>
    <name type="common">Pink bonnet</name>
    <name type="synonym">Agaricus rosellus</name>
    <dbReference type="NCBI Taxonomy" id="1033263"/>
    <lineage>
        <taxon>Eukaryota</taxon>
        <taxon>Fungi</taxon>
        <taxon>Dikarya</taxon>
        <taxon>Basidiomycota</taxon>
        <taxon>Agaricomycotina</taxon>
        <taxon>Agaricomycetes</taxon>
        <taxon>Agaricomycetidae</taxon>
        <taxon>Agaricales</taxon>
        <taxon>Marasmiineae</taxon>
        <taxon>Mycenaceae</taxon>
        <taxon>Mycena</taxon>
    </lineage>
</organism>
<accession>A0AAD7DV83</accession>
<keyword evidence="3" id="KW-1185">Reference proteome</keyword>
<dbReference type="Gene3D" id="3.30.70.1060">
    <property type="entry name" value="Dimeric alpha+beta barrel"/>
    <property type="match status" value="1"/>
</dbReference>
<dbReference type="InterPro" id="IPR011008">
    <property type="entry name" value="Dimeric_a/b-barrel"/>
</dbReference>
<evidence type="ECO:0000259" key="1">
    <source>
        <dbReference type="Pfam" id="PF03795"/>
    </source>
</evidence>
<dbReference type="SUPFAM" id="SSF54909">
    <property type="entry name" value="Dimeric alpha+beta barrel"/>
    <property type="match status" value="1"/>
</dbReference>
<evidence type="ECO:0000313" key="3">
    <source>
        <dbReference type="Proteomes" id="UP001221757"/>
    </source>
</evidence>
<evidence type="ECO:0000313" key="2">
    <source>
        <dbReference type="EMBL" id="KAJ7698619.1"/>
    </source>
</evidence>
<dbReference type="Pfam" id="PF03795">
    <property type="entry name" value="YCII"/>
    <property type="match status" value="1"/>
</dbReference>
<proteinExistence type="predicted"/>
<dbReference type="PANTHER" id="PTHR33606">
    <property type="entry name" value="PROTEIN YCII"/>
    <property type="match status" value="1"/>
</dbReference>
<comment type="caution">
    <text evidence="2">The sequence shown here is derived from an EMBL/GenBank/DDBJ whole genome shotgun (WGS) entry which is preliminary data.</text>
</comment>